<dbReference type="PANTHER" id="PTHR37563">
    <property type="entry name" value="PHYTANOYL-COA DIOXYGENASE FAMILY PROTEIN (AFU_ORTHOLOGUE AFUA_2G03330)"/>
    <property type="match status" value="1"/>
</dbReference>
<reference evidence="1" key="2">
    <citation type="submission" date="2024-10" db="UniProtKB">
        <authorList>
            <consortium name="EnsemblProtists"/>
        </authorList>
    </citation>
    <scope>IDENTIFICATION</scope>
</reference>
<dbReference type="OMA" id="GTHANDC"/>
<protein>
    <recommendedName>
        <fullName evidence="3">Phytanoyl-CoA dioxygenase</fullName>
    </recommendedName>
</protein>
<reference evidence="2" key="1">
    <citation type="journal article" date="2013" name="Nature">
        <title>Pan genome of the phytoplankton Emiliania underpins its global distribution.</title>
        <authorList>
            <person name="Read B.A."/>
            <person name="Kegel J."/>
            <person name="Klute M.J."/>
            <person name="Kuo A."/>
            <person name="Lefebvre S.C."/>
            <person name="Maumus F."/>
            <person name="Mayer C."/>
            <person name="Miller J."/>
            <person name="Monier A."/>
            <person name="Salamov A."/>
            <person name="Young J."/>
            <person name="Aguilar M."/>
            <person name="Claverie J.M."/>
            <person name="Frickenhaus S."/>
            <person name="Gonzalez K."/>
            <person name="Herman E.K."/>
            <person name="Lin Y.C."/>
            <person name="Napier J."/>
            <person name="Ogata H."/>
            <person name="Sarno A.F."/>
            <person name="Shmutz J."/>
            <person name="Schroeder D."/>
            <person name="de Vargas C."/>
            <person name="Verret F."/>
            <person name="von Dassow P."/>
            <person name="Valentin K."/>
            <person name="Van de Peer Y."/>
            <person name="Wheeler G."/>
            <person name="Dacks J.B."/>
            <person name="Delwiche C.F."/>
            <person name="Dyhrman S.T."/>
            <person name="Glockner G."/>
            <person name="John U."/>
            <person name="Richards T."/>
            <person name="Worden A.Z."/>
            <person name="Zhang X."/>
            <person name="Grigoriev I.V."/>
            <person name="Allen A.E."/>
            <person name="Bidle K."/>
            <person name="Borodovsky M."/>
            <person name="Bowler C."/>
            <person name="Brownlee C."/>
            <person name="Cock J.M."/>
            <person name="Elias M."/>
            <person name="Gladyshev V.N."/>
            <person name="Groth M."/>
            <person name="Guda C."/>
            <person name="Hadaegh A."/>
            <person name="Iglesias-Rodriguez M.D."/>
            <person name="Jenkins J."/>
            <person name="Jones B.M."/>
            <person name="Lawson T."/>
            <person name="Leese F."/>
            <person name="Lindquist E."/>
            <person name="Lobanov A."/>
            <person name="Lomsadze A."/>
            <person name="Malik S.B."/>
            <person name="Marsh M.E."/>
            <person name="Mackinder L."/>
            <person name="Mock T."/>
            <person name="Mueller-Roeber B."/>
            <person name="Pagarete A."/>
            <person name="Parker M."/>
            <person name="Probert I."/>
            <person name="Quesneville H."/>
            <person name="Raines C."/>
            <person name="Rensing S.A."/>
            <person name="Riano-Pachon D.M."/>
            <person name="Richier S."/>
            <person name="Rokitta S."/>
            <person name="Shiraiwa Y."/>
            <person name="Soanes D.M."/>
            <person name="van der Giezen M."/>
            <person name="Wahlund T.M."/>
            <person name="Williams B."/>
            <person name="Wilson W."/>
            <person name="Wolfe G."/>
            <person name="Wurch L.L."/>
        </authorList>
    </citation>
    <scope>NUCLEOTIDE SEQUENCE</scope>
</reference>
<keyword evidence="2" id="KW-1185">Reference proteome</keyword>
<proteinExistence type="predicted"/>
<dbReference type="PANTHER" id="PTHR37563:SF2">
    <property type="entry name" value="PHYTANOYL-COA DIOXYGENASE FAMILY PROTEIN (AFU_ORTHOLOGUE AFUA_2G03330)"/>
    <property type="match status" value="1"/>
</dbReference>
<evidence type="ECO:0000313" key="2">
    <source>
        <dbReference type="Proteomes" id="UP000013827"/>
    </source>
</evidence>
<evidence type="ECO:0008006" key="3">
    <source>
        <dbReference type="Google" id="ProtNLM"/>
    </source>
</evidence>
<evidence type="ECO:0000313" key="1">
    <source>
        <dbReference type="EnsemblProtists" id="EOD21752"/>
    </source>
</evidence>
<dbReference type="RefSeq" id="XP_005774181.1">
    <property type="nucleotide sequence ID" value="XM_005774124.1"/>
</dbReference>
<dbReference type="GeneID" id="17267259"/>
<name>A0A0D3JE17_EMIH1</name>
<organism evidence="1 2">
    <name type="scientific">Emiliania huxleyi (strain CCMP1516)</name>
    <dbReference type="NCBI Taxonomy" id="280463"/>
    <lineage>
        <taxon>Eukaryota</taxon>
        <taxon>Haptista</taxon>
        <taxon>Haptophyta</taxon>
        <taxon>Prymnesiophyceae</taxon>
        <taxon>Isochrysidales</taxon>
        <taxon>Noelaerhabdaceae</taxon>
        <taxon>Emiliania</taxon>
    </lineage>
</organism>
<dbReference type="Gene3D" id="2.60.120.620">
    <property type="entry name" value="q2cbj1_9rhob like domain"/>
    <property type="match status" value="1"/>
</dbReference>
<dbReference type="InterPro" id="IPR008775">
    <property type="entry name" value="Phytyl_CoA_dOase-like"/>
</dbReference>
<dbReference type="SUPFAM" id="SSF51197">
    <property type="entry name" value="Clavaminate synthase-like"/>
    <property type="match status" value="1"/>
</dbReference>
<dbReference type="EnsemblProtists" id="EOD21752">
    <property type="protein sequence ID" value="EOD21752"/>
    <property type="gene ID" value="EMIHUDRAFT_207813"/>
</dbReference>
<sequence length="330" mass="35298">MAAPDCMPDALCDFLEEFCMPGPSEDGLPDGPPSSAACPEPVATPHPKRTVACEVACEECSEVAWADAAALSLQENGFVVLRASTAEPLIDAATCEECRRIAAAQLARLFALLRGRGVDPRRDRFTFGEVCARTAGGRRPDMRLPMEGSEAEAWSPLLRAVDRWVRPVLERSQLAEDGPSGVRVDGAGCVTALPGAPEQHLHPDGTARGLVNCFAPLVRVDAANGPTELAAGSHHAGACEEQLAEDCCFAAPHLLPGELLLFDYRVLHRGRANCTAEPRPVAYVTYSTRRAVSDQHNFPADRWLLPPATGSASTTLGHDVTQCEDISILR</sequence>
<dbReference type="KEGG" id="ehx:EMIHUDRAFT_207813"/>
<dbReference type="HOGENOM" id="CLU_843152_0_0_1"/>
<dbReference type="PaxDb" id="2903-EOD21752"/>
<dbReference type="eggNOG" id="ENOG502SAQ0">
    <property type="taxonomic scope" value="Eukaryota"/>
</dbReference>
<dbReference type="InterPro" id="IPR051961">
    <property type="entry name" value="Fungal_Metabolite_Diox"/>
</dbReference>
<accession>A0A0D3JE17</accession>
<dbReference type="AlphaFoldDB" id="A0A0D3JE17"/>
<dbReference type="Pfam" id="PF05721">
    <property type="entry name" value="PhyH"/>
    <property type="match status" value="1"/>
</dbReference>
<dbReference type="Proteomes" id="UP000013827">
    <property type="component" value="Unassembled WGS sequence"/>
</dbReference>